<evidence type="ECO:0000313" key="4">
    <source>
        <dbReference type="Proteomes" id="UP001367316"/>
    </source>
</evidence>
<accession>A0ABR1NB38</accession>
<keyword evidence="4" id="KW-1185">Reference proteome</keyword>
<proteinExistence type="predicted"/>
<dbReference type="EMBL" id="JBBPBF010000010">
    <property type="protein sequence ID" value="KAK7612405.1"/>
    <property type="molecule type" value="Genomic_DNA"/>
</dbReference>
<reference evidence="3 4" key="1">
    <citation type="submission" date="2024-04" db="EMBL/GenBank/DDBJ databases">
        <title>Phyllosticta paracitricarpa is synonymous to the EU quarantine fungus P. citricarpa based on phylogenomic analyses.</title>
        <authorList>
            <consortium name="Lawrence Berkeley National Laboratory"/>
            <person name="Van ingen-buijs V.A."/>
            <person name="Van westerhoven A.C."/>
            <person name="Haridas S."/>
            <person name="Skiadas P."/>
            <person name="Martin F."/>
            <person name="Groenewald J.Z."/>
            <person name="Crous P.W."/>
            <person name="Seidl M.F."/>
        </authorList>
    </citation>
    <scope>NUCLEOTIDE SEQUENCE [LARGE SCALE GENOMIC DNA]</scope>
    <source>
        <strain evidence="3 4">CBS 141358</strain>
    </source>
</reference>
<feature type="signal peptide" evidence="2">
    <location>
        <begin position="1"/>
        <end position="19"/>
    </location>
</feature>
<gene>
    <name evidence="3" type="ORF">JOL62DRAFT_23477</name>
</gene>
<feature type="chain" id="PRO_5045990480" description="Secreted protein" evidence="2">
    <location>
        <begin position="20"/>
        <end position="264"/>
    </location>
</feature>
<feature type="compositionally biased region" description="Low complexity" evidence="1">
    <location>
        <begin position="243"/>
        <end position="253"/>
    </location>
</feature>
<dbReference type="Proteomes" id="UP001367316">
    <property type="component" value="Unassembled WGS sequence"/>
</dbReference>
<evidence type="ECO:0000256" key="2">
    <source>
        <dbReference type="SAM" id="SignalP"/>
    </source>
</evidence>
<name>A0ABR1NB38_9PEZI</name>
<sequence>MCLICLGFVVRLSIATCLALATIEARGPAKRTSIPLGVERGFLVRALVTTAVVWCCSQRRAYRRRWREKRQWWPAAVQILFHIPSRCSSTVVGGSASLLSTLFFLLFSLPFPQSSAFSPSLTGLSIPLLSPCPFFFPSFPSHLSSLRLCLRMDGVLLALWRREAGKQSKATERRLKAKLKNDDWMDDGRRTIDWANANEYGHLRFRETRRGARISFRIPQRGQLVSLRCVAQGREAERDGKSATAAAAAAATAPMLPFSSTAPS</sequence>
<comment type="caution">
    <text evidence="3">The sequence shown here is derived from an EMBL/GenBank/DDBJ whole genome shotgun (WGS) entry which is preliminary data.</text>
</comment>
<keyword evidence="2" id="KW-0732">Signal</keyword>
<evidence type="ECO:0008006" key="5">
    <source>
        <dbReference type="Google" id="ProtNLM"/>
    </source>
</evidence>
<protein>
    <recommendedName>
        <fullName evidence="5">Secreted protein</fullName>
    </recommendedName>
</protein>
<organism evidence="3 4">
    <name type="scientific">Phyllosticta paracitricarpa</name>
    <dbReference type="NCBI Taxonomy" id="2016321"/>
    <lineage>
        <taxon>Eukaryota</taxon>
        <taxon>Fungi</taxon>
        <taxon>Dikarya</taxon>
        <taxon>Ascomycota</taxon>
        <taxon>Pezizomycotina</taxon>
        <taxon>Dothideomycetes</taxon>
        <taxon>Dothideomycetes incertae sedis</taxon>
        <taxon>Botryosphaeriales</taxon>
        <taxon>Phyllostictaceae</taxon>
        <taxon>Phyllosticta</taxon>
    </lineage>
</organism>
<evidence type="ECO:0000313" key="3">
    <source>
        <dbReference type="EMBL" id="KAK7612405.1"/>
    </source>
</evidence>
<evidence type="ECO:0000256" key="1">
    <source>
        <dbReference type="SAM" id="MobiDB-lite"/>
    </source>
</evidence>
<feature type="region of interest" description="Disordered" evidence="1">
    <location>
        <begin position="239"/>
        <end position="264"/>
    </location>
</feature>